<dbReference type="WBParaSite" id="SVE_1995600.1">
    <property type="protein sequence ID" value="SVE_1995600.1"/>
    <property type="gene ID" value="SVE_1995600"/>
</dbReference>
<dbReference type="AlphaFoldDB" id="A0A0K0G5D9"/>
<protein>
    <submittedName>
        <fullName evidence="2">Uncharacterized protein</fullName>
    </submittedName>
</protein>
<evidence type="ECO:0000313" key="2">
    <source>
        <dbReference type="WBParaSite" id="SVE_1995600.1"/>
    </source>
</evidence>
<reference evidence="1" key="1">
    <citation type="submission" date="2014-07" db="EMBL/GenBank/DDBJ databases">
        <authorList>
            <person name="Martin A.A"/>
            <person name="De Silva N."/>
        </authorList>
    </citation>
    <scope>NUCLEOTIDE SEQUENCE</scope>
</reference>
<evidence type="ECO:0000313" key="1">
    <source>
        <dbReference type="Proteomes" id="UP000035680"/>
    </source>
</evidence>
<reference evidence="2" key="2">
    <citation type="submission" date="2015-08" db="UniProtKB">
        <authorList>
            <consortium name="WormBaseParasite"/>
        </authorList>
    </citation>
    <scope>IDENTIFICATION</scope>
</reference>
<sequence length="127" mass="14576">MKTSEEMFKELKVNRKYALNKTRNKRGIMKDSVTQHSCMEILEGSQGKRRLSGGESNPGLARDRRGYSPLYYQRYQKPPGIFLSPKFSTFSHFFGVFLYTSIKIQMRLSGIEPESAAWKAAMLTITP</sequence>
<accession>A0A0K0G5D9</accession>
<dbReference type="Proteomes" id="UP000035680">
    <property type="component" value="Unassembled WGS sequence"/>
</dbReference>
<proteinExistence type="predicted"/>
<organism evidence="1 2">
    <name type="scientific">Strongyloides venezuelensis</name>
    <name type="common">Threadworm</name>
    <dbReference type="NCBI Taxonomy" id="75913"/>
    <lineage>
        <taxon>Eukaryota</taxon>
        <taxon>Metazoa</taxon>
        <taxon>Ecdysozoa</taxon>
        <taxon>Nematoda</taxon>
        <taxon>Chromadorea</taxon>
        <taxon>Rhabditida</taxon>
        <taxon>Tylenchina</taxon>
        <taxon>Panagrolaimomorpha</taxon>
        <taxon>Strongyloidoidea</taxon>
        <taxon>Strongyloididae</taxon>
        <taxon>Strongyloides</taxon>
    </lineage>
</organism>
<name>A0A0K0G5D9_STRVS</name>
<keyword evidence="1" id="KW-1185">Reference proteome</keyword>